<dbReference type="PROSITE" id="PS50006">
    <property type="entry name" value="FHA_DOMAIN"/>
    <property type="match status" value="1"/>
</dbReference>
<dbReference type="EMBL" id="VTOX01000001">
    <property type="protein sequence ID" value="NKE64554.1"/>
    <property type="molecule type" value="Genomic_DNA"/>
</dbReference>
<dbReference type="InterPro" id="IPR000253">
    <property type="entry name" value="FHA_dom"/>
</dbReference>
<dbReference type="SUPFAM" id="SSF55073">
    <property type="entry name" value="Nucleotide cyclase"/>
    <property type="match status" value="1"/>
</dbReference>
<dbReference type="InterPro" id="IPR050697">
    <property type="entry name" value="Adenylyl/Guanylyl_Cyclase_3/4"/>
</dbReference>
<dbReference type="InterPro" id="IPR008984">
    <property type="entry name" value="SMAD_FHA_dom_sf"/>
</dbReference>
<gene>
    <name evidence="3" type="ORF">RAMLITH_01865</name>
</gene>
<comment type="caution">
    <text evidence="3">The sequence shown here is derived from an EMBL/GenBank/DDBJ whole genome shotgun (WGS) entry which is preliminary data.</text>
</comment>
<dbReference type="Gene3D" id="3.30.70.1230">
    <property type="entry name" value="Nucleotide cyclase"/>
    <property type="match status" value="1"/>
</dbReference>
<dbReference type="CDD" id="cd00060">
    <property type="entry name" value="FHA"/>
    <property type="match status" value="1"/>
</dbReference>
<dbReference type="GO" id="GO:0035556">
    <property type="term" value="P:intracellular signal transduction"/>
    <property type="evidence" value="ECO:0007669"/>
    <property type="project" value="InterPro"/>
</dbReference>
<feature type="domain" description="FHA" evidence="1">
    <location>
        <begin position="217"/>
        <end position="260"/>
    </location>
</feature>
<accession>A0A7X6I4Z1</accession>
<dbReference type="CDD" id="cd07302">
    <property type="entry name" value="CHD"/>
    <property type="match status" value="1"/>
</dbReference>
<dbReference type="PANTHER" id="PTHR43081:SF1">
    <property type="entry name" value="ADENYLATE CYCLASE, TERMINAL-DIFFERENTIATION SPECIFIC"/>
    <property type="match status" value="1"/>
</dbReference>
<dbReference type="PANTHER" id="PTHR43081">
    <property type="entry name" value="ADENYLATE CYCLASE, TERMINAL-DIFFERENTIATION SPECIFIC-RELATED"/>
    <property type="match status" value="1"/>
</dbReference>
<feature type="domain" description="Guanylate cyclase" evidence="2">
    <location>
        <begin position="6"/>
        <end position="121"/>
    </location>
</feature>
<dbReference type="Proteomes" id="UP000521868">
    <property type="component" value="Unassembled WGS sequence"/>
</dbReference>
<dbReference type="SUPFAM" id="SSF49879">
    <property type="entry name" value="SMAD/FHA domain"/>
    <property type="match status" value="1"/>
</dbReference>
<sequence>MSSSTTVVFADLAGSTGLYEALGNARAAEAITQLTQWVGRVCESHGGRVVKMLGDGVLCVFPEGRRALAAVLELQRSHQDRTADWPAEAPMRLQIGIAAGEVIEVDGDCYGDAVNVASRLSDLSGPDQIWATRTVVSQLRSTDRELRYRSLGNFPLRGRQQPTEIFQVDWEDEDASGRLTRPALLSGRAAPRPPSGGGVRLAWFDQQRRFRIADLPLHVGRSAEAEFPVDDQRVSRLHARIEWRNGSLMLTDISSYGTWVRFAGGDAELALRRQDCILIGSGEIALGAPFDDFSVPVVSFEVLTAGQ</sequence>
<dbReference type="InterPro" id="IPR029787">
    <property type="entry name" value="Nucleotide_cyclase"/>
</dbReference>
<evidence type="ECO:0000259" key="1">
    <source>
        <dbReference type="PROSITE" id="PS50006"/>
    </source>
</evidence>
<keyword evidence="4" id="KW-1185">Reference proteome</keyword>
<dbReference type="RefSeq" id="WP_168105636.1">
    <property type="nucleotide sequence ID" value="NZ_VTOX01000001.1"/>
</dbReference>
<reference evidence="3 4" key="1">
    <citation type="journal article" date="2020" name="Nature">
        <title>Bacterial chemolithoautotrophy via manganese oxidation.</title>
        <authorList>
            <person name="Yu H."/>
            <person name="Leadbetter J.R."/>
        </authorList>
    </citation>
    <scope>NUCLEOTIDE SEQUENCE [LARGE SCALE GENOMIC DNA]</scope>
    <source>
        <strain evidence="3 4">RBP-1</strain>
    </source>
</reference>
<dbReference type="InterPro" id="IPR001054">
    <property type="entry name" value="A/G_cyclase"/>
</dbReference>
<dbReference type="GO" id="GO:0004016">
    <property type="term" value="F:adenylate cyclase activity"/>
    <property type="evidence" value="ECO:0007669"/>
    <property type="project" value="UniProtKB-ARBA"/>
</dbReference>
<dbReference type="GO" id="GO:0009190">
    <property type="term" value="P:cyclic nucleotide biosynthetic process"/>
    <property type="evidence" value="ECO:0007669"/>
    <property type="project" value="InterPro"/>
</dbReference>
<dbReference type="AlphaFoldDB" id="A0A7X6I4Z1"/>
<evidence type="ECO:0000259" key="2">
    <source>
        <dbReference type="PROSITE" id="PS50125"/>
    </source>
</evidence>
<name>A0A7X6I4Z1_9BURK</name>
<evidence type="ECO:0000313" key="3">
    <source>
        <dbReference type="EMBL" id="NKE64554.1"/>
    </source>
</evidence>
<organism evidence="3 4">
    <name type="scientific">Ramlibacter lithotrophicus</name>
    <dbReference type="NCBI Taxonomy" id="2606681"/>
    <lineage>
        <taxon>Bacteria</taxon>
        <taxon>Pseudomonadati</taxon>
        <taxon>Pseudomonadota</taxon>
        <taxon>Betaproteobacteria</taxon>
        <taxon>Burkholderiales</taxon>
        <taxon>Comamonadaceae</taxon>
        <taxon>Ramlibacter</taxon>
    </lineage>
</organism>
<dbReference type="Pfam" id="PF00498">
    <property type="entry name" value="FHA"/>
    <property type="match status" value="1"/>
</dbReference>
<dbReference type="PROSITE" id="PS50125">
    <property type="entry name" value="GUANYLATE_CYCLASE_2"/>
    <property type="match status" value="1"/>
</dbReference>
<proteinExistence type="predicted"/>
<evidence type="ECO:0000313" key="4">
    <source>
        <dbReference type="Proteomes" id="UP000521868"/>
    </source>
</evidence>
<dbReference type="Gene3D" id="2.60.200.20">
    <property type="match status" value="1"/>
</dbReference>
<protein>
    <submittedName>
        <fullName evidence="3">FHA domain-containing protein</fullName>
    </submittedName>
</protein>
<dbReference type="Pfam" id="PF00211">
    <property type="entry name" value="Guanylate_cyc"/>
    <property type="match status" value="1"/>
</dbReference>